<evidence type="ECO:0000313" key="5">
    <source>
        <dbReference type="Proteomes" id="UP001217089"/>
    </source>
</evidence>
<keyword evidence="2" id="KW-0245">EGF-like domain</keyword>
<dbReference type="SUPFAM" id="SSF57196">
    <property type="entry name" value="EGF/Laminin"/>
    <property type="match status" value="1"/>
</dbReference>
<dbReference type="SMART" id="SM00179">
    <property type="entry name" value="EGF_CA"/>
    <property type="match status" value="1"/>
</dbReference>
<accession>A0ABQ9F5Z9</accession>
<dbReference type="Gene3D" id="2.10.25.10">
    <property type="entry name" value="Laminin"/>
    <property type="match status" value="1"/>
</dbReference>
<gene>
    <name evidence="4" type="ORF">KUTeg_010176</name>
</gene>
<dbReference type="CDD" id="cd00054">
    <property type="entry name" value="EGF_CA"/>
    <property type="match status" value="1"/>
</dbReference>
<reference evidence="4 5" key="1">
    <citation type="submission" date="2022-12" db="EMBL/GenBank/DDBJ databases">
        <title>Chromosome-level genome of Tegillarca granosa.</title>
        <authorList>
            <person name="Kim J."/>
        </authorList>
    </citation>
    <scope>NUCLEOTIDE SEQUENCE [LARGE SCALE GENOMIC DNA]</scope>
    <source>
        <strain evidence="4">Teg-2019</strain>
        <tissue evidence="4">Adductor muscle</tissue>
    </source>
</reference>
<dbReference type="PROSITE" id="PS00010">
    <property type="entry name" value="ASX_HYDROXYL"/>
    <property type="match status" value="1"/>
</dbReference>
<dbReference type="EMBL" id="JARBDR010000440">
    <property type="protein sequence ID" value="KAJ8312803.1"/>
    <property type="molecule type" value="Genomic_DNA"/>
</dbReference>
<dbReference type="PROSITE" id="PS50026">
    <property type="entry name" value="EGF_3"/>
    <property type="match status" value="1"/>
</dbReference>
<protein>
    <recommendedName>
        <fullName evidence="3">EGF-like domain-containing protein</fullName>
    </recommendedName>
</protein>
<dbReference type="InterPro" id="IPR000152">
    <property type="entry name" value="EGF-type_Asp/Asn_hydroxyl_site"/>
</dbReference>
<dbReference type="SMART" id="SM00181">
    <property type="entry name" value="EGF"/>
    <property type="match status" value="1"/>
</dbReference>
<comment type="caution">
    <text evidence="2">Lacks conserved residue(s) required for the propagation of feature annotation.</text>
</comment>
<sequence>MQMFLCVNHLIDTRISVFDIEFNECESNPCLHGKCIDKINSYQCNCGPGYIGVNTRIFPFQEISFSIEMNVEETLAYMVTVPTTSTVINVIVSRDILELIVNA</sequence>
<feature type="disulfide bond" evidence="2">
    <location>
        <begin position="25"/>
        <end position="35"/>
    </location>
</feature>
<dbReference type="InterPro" id="IPR000742">
    <property type="entry name" value="EGF"/>
</dbReference>
<keyword evidence="5" id="KW-1185">Reference proteome</keyword>
<dbReference type="Proteomes" id="UP001217089">
    <property type="component" value="Unassembled WGS sequence"/>
</dbReference>
<dbReference type="PROSITE" id="PS01187">
    <property type="entry name" value="EGF_CA"/>
    <property type="match status" value="1"/>
</dbReference>
<evidence type="ECO:0000256" key="1">
    <source>
        <dbReference type="ARBA" id="ARBA00023157"/>
    </source>
</evidence>
<proteinExistence type="predicted"/>
<evidence type="ECO:0000259" key="3">
    <source>
        <dbReference type="PROSITE" id="PS50026"/>
    </source>
</evidence>
<evidence type="ECO:0000256" key="2">
    <source>
        <dbReference type="PROSITE-ProRule" id="PRU00076"/>
    </source>
</evidence>
<dbReference type="InterPro" id="IPR001881">
    <property type="entry name" value="EGF-like_Ca-bd_dom"/>
</dbReference>
<name>A0ABQ9F5Z9_TEGGR</name>
<feature type="domain" description="EGF-like" evidence="3">
    <location>
        <begin position="21"/>
        <end position="56"/>
    </location>
</feature>
<comment type="caution">
    <text evidence="4">The sequence shown here is derived from an EMBL/GenBank/DDBJ whole genome shotgun (WGS) entry which is preliminary data.</text>
</comment>
<keyword evidence="1 2" id="KW-1015">Disulfide bond</keyword>
<dbReference type="InterPro" id="IPR018097">
    <property type="entry name" value="EGF_Ca-bd_CS"/>
</dbReference>
<feature type="non-terminal residue" evidence="4">
    <location>
        <position position="103"/>
    </location>
</feature>
<evidence type="ECO:0000313" key="4">
    <source>
        <dbReference type="EMBL" id="KAJ8312803.1"/>
    </source>
</evidence>
<dbReference type="Pfam" id="PF00008">
    <property type="entry name" value="EGF"/>
    <property type="match status" value="1"/>
</dbReference>
<organism evidence="4 5">
    <name type="scientific">Tegillarca granosa</name>
    <name type="common">Malaysian cockle</name>
    <name type="synonym">Anadara granosa</name>
    <dbReference type="NCBI Taxonomy" id="220873"/>
    <lineage>
        <taxon>Eukaryota</taxon>
        <taxon>Metazoa</taxon>
        <taxon>Spiralia</taxon>
        <taxon>Lophotrochozoa</taxon>
        <taxon>Mollusca</taxon>
        <taxon>Bivalvia</taxon>
        <taxon>Autobranchia</taxon>
        <taxon>Pteriomorphia</taxon>
        <taxon>Arcoida</taxon>
        <taxon>Arcoidea</taxon>
        <taxon>Arcidae</taxon>
        <taxon>Tegillarca</taxon>
    </lineage>
</organism>